<dbReference type="Gene3D" id="3.40.50.200">
    <property type="entry name" value="Peptidase S8/S53 domain"/>
    <property type="match status" value="1"/>
</dbReference>
<dbReference type="GO" id="GO:0004252">
    <property type="term" value="F:serine-type endopeptidase activity"/>
    <property type="evidence" value="ECO:0007669"/>
    <property type="project" value="UniProtKB-UniRule"/>
</dbReference>
<evidence type="ECO:0000313" key="10">
    <source>
        <dbReference type="EMBL" id="EXU97966.1"/>
    </source>
</evidence>
<evidence type="ECO:0000256" key="3">
    <source>
        <dbReference type="ARBA" id="ARBA00022801"/>
    </source>
</evidence>
<dbReference type="Proteomes" id="UP000030151">
    <property type="component" value="Unassembled WGS sequence"/>
</dbReference>
<proteinExistence type="inferred from homology"/>
<dbReference type="InterPro" id="IPR000209">
    <property type="entry name" value="Peptidase_S8/S53_dom"/>
</dbReference>
<dbReference type="PROSITE" id="PS51892">
    <property type="entry name" value="SUBTILASE"/>
    <property type="match status" value="1"/>
</dbReference>
<name>A0A014NAQ6_9HYPO</name>
<dbReference type="PANTHER" id="PTHR43806">
    <property type="entry name" value="PEPTIDASE S8"/>
    <property type="match status" value="1"/>
</dbReference>
<dbReference type="InterPro" id="IPR023828">
    <property type="entry name" value="Peptidase_S8_Ser-AS"/>
</dbReference>
<dbReference type="InterPro" id="IPR036852">
    <property type="entry name" value="Peptidase_S8/S53_dom_sf"/>
</dbReference>
<dbReference type="Pfam" id="PF24476">
    <property type="entry name" value="DUF7580"/>
    <property type="match status" value="1"/>
</dbReference>
<dbReference type="InterPro" id="IPR056002">
    <property type="entry name" value="DUF7580"/>
</dbReference>
<dbReference type="InterPro" id="IPR015500">
    <property type="entry name" value="Peptidase_S8_subtilisin-rel"/>
</dbReference>
<dbReference type="AlphaFoldDB" id="A0A014NAQ6"/>
<keyword evidence="4 5" id="KW-0720">Serine protease</keyword>
<dbReference type="InterPro" id="IPR023827">
    <property type="entry name" value="Peptidase_S8_Asp-AS"/>
</dbReference>
<accession>A0A014NAQ6</accession>
<reference evidence="10 11" key="1">
    <citation type="submission" date="2014-02" db="EMBL/GenBank/DDBJ databases">
        <title>The genome sequence of the entomopathogenic fungus Metarhizium robertsii ARSEF 2575.</title>
        <authorList>
            <person name="Giuliano Garisto Donzelli B."/>
            <person name="Roe B.A."/>
            <person name="Macmil S.L."/>
            <person name="Krasnoff S.B."/>
            <person name="Gibson D.M."/>
        </authorList>
    </citation>
    <scope>NUCLEOTIDE SEQUENCE [LARGE SCALE GENOMIC DNA]</scope>
    <source>
        <strain evidence="10 11">ARSEF 2575</strain>
    </source>
</reference>
<feature type="domain" description="Peptidase S8/S53" evidence="8">
    <location>
        <begin position="665"/>
        <end position="884"/>
    </location>
</feature>
<evidence type="ECO:0000259" key="8">
    <source>
        <dbReference type="Pfam" id="PF00082"/>
    </source>
</evidence>
<keyword evidence="2 5" id="KW-0645">Protease</keyword>
<dbReference type="Pfam" id="PF00082">
    <property type="entry name" value="Peptidase_S8"/>
    <property type="match status" value="1"/>
</dbReference>
<keyword evidence="3 5" id="KW-0378">Hydrolase</keyword>
<dbReference type="PROSITE" id="PS00136">
    <property type="entry name" value="SUBTILASE_ASP"/>
    <property type="match status" value="1"/>
</dbReference>
<dbReference type="GO" id="GO:0006508">
    <property type="term" value="P:proteolysis"/>
    <property type="evidence" value="ECO:0007669"/>
    <property type="project" value="UniProtKB-KW"/>
</dbReference>
<dbReference type="InterPro" id="IPR050131">
    <property type="entry name" value="Peptidase_S8_subtilisin-like"/>
</dbReference>
<dbReference type="EMBL" id="JELW01000031">
    <property type="protein sequence ID" value="EXU97966.1"/>
    <property type="molecule type" value="Genomic_DNA"/>
</dbReference>
<evidence type="ECO:0000259" key="9">
    <source>
        <dbReference type="Pfam" id="PF24476"/>
    </source>
</evidence>
<dbReference type="PANTHER" id="PTHR43806:SF11">
    <property type="entry name" value="CEREVISIN-RELATED"/>
    <property type="match status" value="1"/>
</dbReference>
<evidence type="ECO:0000256" key="6">
    <source>
        <dbReference type="RuleBase" id="RU003355"/>
    </source>
</evidence>
<feature type="active site" description="Charge relay system" evidence="5">
    <location>
        <position position="869"/>
    </location>
</feature>
<feature type="domain" description="DUF7580" evidence="9">
    <location>
        <begin position="399"/>
        <end position="586"/>
    </location>
</feature>
<protein>
    <submittedName>
        <fullName evidence="10">Peptidase S8 family protein</fullName>
    </submittedName>
</protein>
<dbReference type="PRINTS" id="PR00723">
    <property type="entry name" value="SUBTILISIN"/>
</dbReference>
<organism evidence="10 11">
    <name type="scientific">Metarhizium robertsii</name>
    <dbReference type="NCBI Taxonomy" id="568076"/>
    <lineage>
        <taxon>Eukaryota</taxon>
        <taxon>Fungi</taxon>
        <taxon>Dikarya</taxon>
        <taxon>Ascomycota</taxon>
        <taxon>Pezizomycotina</taxon>
        <taxon>Sordariomycetes</taxon>
        <taxon>Hypocreomycetidae</taxon>
        <taxon>Hypocreales</taxon>
        <taxon>Clavicipitaceae</taxon>
        <taxon>Metarhizium</taxon>
    </lineage>
</organism>
<feature type="active site" description="Charge relay system" evidence="5">
    <location>
        <position position="672"/>
    </location>
</feature>
<evidence type="ECO:0000256" key="2">
    <source>
        <dbReference type="ARBA" id="ARBA00022670"/>
    </source>
</evidence>
<dbReference type="HOGENOM" id="CLU_299571_0_0_1"/>
<comment type="similarity">
    <text evidence="1 5 6">Belongs to the peptidase S8 family.</text>
</comment>
<evidence type="ECO:0000256" key="5">
    <source>
        <dbReference type="PROSITE-ProRule" id="PRU01240"/>
    </source>
</evidence>
<feature type="region of interest" description="Disordered" evidence="7">
    <location>
        <begin position="314"/>
        <end position="337"/>
    </location>
</feature>
<evidence type="ECO:0000256" key="1">
    <source>
        <dbReference type="ARBA" id="ARBA00011073"/>
    </source>
</evidence>
<dbReference type="SUPFAM" id="SSF52743">
    <property type="entry name" value="Subtilisin-like"/>
    <property type="match status" value="1"/>
</dbReference>
<feature type="compositionally biased region" description="Polar residues" evidence="7">
    <location>
        <begin position="318"/>
        <end position="337"/>
    </location>
</feature>
<gene>
    <name evidence="10" type="ORF">X797_008965</name>
</gene>
<evidence type="ECO:0000313" key="11">
    <source>
        <dbReference type="Proteomes" id="UP000030151"/>
    </source>
</evidence>
<dbReference type="PROSITE" id="PS00138">
    <property type="entry name" value="SUBTILASE_SER"/>
    <property type="match status" value="1"/>
</dbReference>
<feature type="active site" description="Charge relay system" evidence="5">
    <location>
        <position position="710"/>
    </location>
</feature>
<evidence type="ECO:0000256" key="4">
    <source>
        <dbReference type="ARBA" id="ARBA00022825"/>
    </source>
</evidence>
<dbReference type="CDD" id="cd00306">
    <property type="entry name" value="Peptidases_S8_S53"/>
    <property type="match status" value="1"/>
</dbReference>
<evidence type="ECO:0000256" key="7">
    <source>
        <dbReference type="SAM" id="MobiDB-lite"/>
    </source>
</evidence>
<sequence length="949" mass="106712">MLGNIDVFMSGSMEAQITKTESIDGPGHVISPQTQLVVQAFKDLEQKAEAAHGLEMLTTSKRLVTIFLLKLRGHNLEFLQSLADLTDNNCRYVETVGEALLESVVKRRCGSEYGRYCDLLCRTLKELKTMEKFLGFTRYGPEDISLIFSRHKQLKKLLQSLCTLGGVAGAALQISFARIQENLDELVEIRRLSQKDPSAQFFTALGTLRKCAASAADILGKQNGITCRCSRSHQVYFRIEDCPSLNQSEDDSNPWCLACSLLVHTPSSLIKQKERVGMTFTNIAVSLVTDPHALKQGKTENSILPTVMEKVEEGGRSSCINSQEDESNNSSADMPATASDSLCATLNEALRPQEQHAADIVIYRQDLGLHLLGQPEIGWANPLPIRRWAENFPRRELLTEQKLHIAYKVAFSLLYLSSTPWIRESWTWQDIYLTWHENFDDVIYPVFSGDMSTSKPLAADNPQTHGPATHRIPSVTILGRFLVELWCGTSWKQLEKAFLAGVESSDTADPDTFIFSQLINWVRNSRIADRDKPFYQEGTSYFMAVENCFQCDFNPGPLNGLPLLESNGFACWIYKHVLRPLEYALEDFRRRQDRLLGARLNLNPEINSPDDGEPDRRLRLFVNERIPADRSMKEDLADDWICRYSKVKELARKLGRNRPDDPSDRVRVAILDTGVDVTHDNLYGPWTKGQIFYQNFVGMPSNIPEDSDGHGTHITSILLQMAENVDIYVARVSPDGQHWKSREVEDAIRWAADEKQVHIISLSFGFPNVDQSLEGIRKAILDAHAADVLVFAATGNKSHSDYIAFPACLDEVISVASTDGDGALSNFVPELRVGKRLCAIGEAIEAAWINKDNPTLHVHCKTERQYGTSYATPVVAGVAAMVMDLLWSIKDKRKYHINYLKPWKFFDCTSKSLESESRWCNVNTNGAGFLLLETLSHVYGKGFSRRPSI</sequence>
<comment type="caution">
    <text evidence="10">The sequence shown here is derived from an EMBL/GenBank/DDBJ whole genome shotgun (WGS) entry which is preliminary data.</text>
</comment>